<protein>
    <submittedName>
        <fullName evidence="2">Uncharacterized protein</fullName>
    </submittedName>
</protein>
<feature type="compositionally biased region" description="Basic and acidic residues" evidence="1">
    <location>
        <begin position="1"/>
        <end position="12"/>
    </location>
</feature>
<organism evidence="2 3">
    <name type="scientific">Septoria linicola</name>
    <dbReference type="NCBI Taxonomy" id="215465"/>
    <lineage>
        <taxon>Eukaryota</taxon>
        <taxon>Fungi</taxon>
        <taxon>Dikarya</taxon>
        <taxon>Ascomycota</taxon>
        <taxon>Pezizomycotina</taxon>
        <taxon>Dothideomycetes</taxon>
        <taxon>Dothideomycetidae</taxon>
        <taxon>Mycosphaerellales</taxon>
        <taxon>Mycosphaerellaceae</taxon>
        <taxon>Septoria</taxon>
    </lineage>
</organism>
<gene>
    <name evidence="2" type="ORF">Slin15195_G010100</name>
</gene>
<keyword evidence="3" id="KW-1185">Reference proteome</keyword>
<reference evidence="2" key="1">
    <citation type="submission" date="2022-06" db="EMBL/GenBank/DDBJ databases">
        <title>Complete genome sequences of two strains of the flax pathogen Septoria linicola.</title>
        <authorList>
            <person name="Lapalu N."/>
            <person name="Simon A."/>
            <person name="Demenou B."/>
            <person name="Paumier D."/>
            <person name="Guillot M.-P."/>
            <person name="Gout L."/>
            <person name="Valade R."/>
        </authorList>
    </citation>
    <scope>NUCLEOTIDE SEQUENCE</scope>
    <source>
        <strain evidence="2">SE15195</strain>
    </source>
</reference>
<proteinExistence type="predicted"/>
<feature type="region of interest" description="Disordered" evidence="1">
    <location>
        <begin position="1"/>
        <end position="152"/>
    </location>
</feature>
<dbReference type="AlphaFoldDB" id="A0A9Q9AKM7"/>
<sequence length="152" mass="15863">MPDRKSLKEVAKENPTQIGDPVSLKAETSQNQPTDQDKPNEGGKPSGSSTAPAPTEGDGEGQPKLKNQDLAGTGGKKLPYNISSAPAPTEGDLDKEDDGKSLKQIAQQKINKGNPTQLGDPVSLKAETSQTEPTDQDRGALGTSKSSGKPKM</sequence>
<feature type="compositionally biased region" description="Polar residues" evidence="1">
    <location>
        <begin position="104"/>
        <end position="117"/>
    </location>
</feature>
<feature type="compositionally biased region" description="Polar residues" evidence="1">
    <location>
        <begin position="143"/>
        <end position="152"/>
    </location>
</feature>
<accession>A0A9Q9AKM7</accession>
<evidence type="ECO:0000313" key="3">
    <source>
        <dbReference type="Proteomes" id="UP001056384"/>
    </source>
</evidence>
<evidence type="ECO:0000256" key="1">
    <source>
        <dbReference type="SAM" id="MobiDB-lite"/>
    </source>
</evidence>
<dbReference type="OrthoDB" id="5234213at2759"/>
<evidence type="ECO:0000313" key="2">
    <source>
        <dbReference type="EMBL" id="USW47691.1"/>
    </source>
</evidence>
<dbReference type="EMBL" id="CP099418">
    <property type="protein sequence ID" value="USW47691.1"/>
    <property type="molecule type" value="Genomic_DNA"/>
</dbReference>
<name>A0A9Q9AKM7_9PEZI</name>
<dbReference type="Proteomes" id="UP001056384">
    <property type="component" value="Chromosome 1"/>
</dbReference>